<dbReference type="PANTHER" id="PTHR45752:SF195">
    <property type="entry name" value="LEUCINE-RICH REPEAT (LRR) FAMILY PROTEIN-RELATED"/>
    <property type="match status" value="1"/>
</dbReference>
<accession>A0A8B8MU44</accession>
<evidence type="ECO:0000259" key="2">
    <source>
        <dbReference type="Pfam" id="PF23286"/>
    </source>
</evidence>
<dbReference type="Proteomes" id="UP000827889">
    <property type="component" value="Chromosome 1"/>
</dbReference>
<dbReference type="InterPro" id="IPR050715">
    <property type="entry name" value="LRR-SigEffector_domain"/>
</dbReference>
<dbReference type="InterPro" id="IPR032675">
    <property type="entry name" value="LRR_dom_sf"/>
</dbReference>
<dbReference type="GeneID" id="115727492"/>
<protein>
    <submittedName>
        <fullName evidence="4">Uncharacterized protein LOC115727492</fullName>
    </submittedName>
</protein>
<evidence type="ECO:0000313" key="3">
    <source>
        <dbReference type="Proteomes" id="UP000827889"/>
    </source>
</evidence>
<evidence type="ECO:0000313" key="4">
    <source>
        <dbReference type="RefSeq" id="XP_030513574.1"/>
    </source>
</evidence>
<feature type="domain" description="Disease resistance protein RPS4B/Roq1-like leucine-rich repeats" evidence="2">
    <location>
        <begin position="8"/>
        <end position="213"/>
    </location>
</feature>
<dbReference type="RefSeq" id="XP_030513574.1">
    <property type="nucleotide sequence ID" value="XM_030657714.1"/>
</dbReference>
<dbReference type="InterPro" id="IPR001611">
    <property type="entry name" value="Leu-rich_rpt"/>
</dbReference>
<dbReference type="PANTHER" id="PTHR45752">
    <property type="entry name" value="LEUCINE-RICH REPEAT-CONTAINING"/>
    <property type="match status" value="1"/>
</dbReference>
<dbReference type="InterPro" id="IPR058546">
    <property type="entry name" value="RPS4B/Roq1-like_LRR"/>
</dbReference>
<organism evidence="3 4">
    <name type="scientific">Rhodamnia argentea</name>
    <dbReference type="NCBI Taxonomy" id="178133"/>
    <lineage>
        <taxon>Eukaryota</taxon>
        <taxon>Viridiplantae</taxon>
        <taxon>Streptophyta</taxon>
        <taxon>Embryophyta</taxon>
        <taxon>Tracheophyta</taxon>
        <taxon>Spermatophyta</taxon>
        <taxon>Magnoliopsida</taxon>
        <taxon>eudicotyledons</taxon>
        <taxon>Gunneridae</taxon>
        <taxon>Pentapetalae</taxon>
        <taxon>rosids</taxon>
        <taxon>malvids</taxon>
        <taxon>Myrtales</taxon>
        <taxon>Myrtaceae</taxon>
        <taxon>Myrtoideae</taxon>
        <taxon>Myrteae</taxon>
        <taxon>Australasian group</taxon>
        <taxon>Rhodamnia</taxon>
    </lineage>
</organism>
<dbReference type="KEGG" id="rarg:115727492"/>
<sequence>MPDISCTPNLEKLDLHGCKKLDRIPDISNKNTGLREIYLEGTAIKELPTSIGNLQSLEVLHLRNCKKLTTLPPSIYMLQNLENLCLSGCSKLTKFPKVEEDLSDSHTKAGFPRLYSLNLGWCHLSEVEFLENFSCFPRLQYLNLSGNTFTNLPSCEQLYSLTILDVSNCQKLQEISKMPEKLRMLEANNCESLSRIPSNIRIVRVHSCLELARNGMSMNDWLRPEEFHHQTKCQIVLPGGEMPKWLLPNEEGYVSFTASKDLYDKFLRVAFCVVFRSEKERSLTLSIETFINGRRRERHSYNVKSFNLDHVWLYYTTPTNLWGVHNFGPNEWSIFHIRVTLPSFLDKRVIVKKFGFRLICKSLENDLEVLLQDDQLLDSALLYEVGYGDSQMSTEEDSPGELVHNGLNIADFSIEKFRYSSIGPLYRNVRPGGEMPEEFFLVEHDTISFIASQDVYDGCIGLALCVVFGVEDGTREVSFDIVPHVDGQRRNVLSGIIGSFDSDHTWFQFLEPNLLWGLLEGAVDFSHFKESCLRFSLTVKVLGGTLKKLGYLMSCKQQEFDLKVVLKGNQFVNLASFCEDYFQEGTYGEILAKECLKFRSDQVKASNSEAD</sequence>
<dbReference type="Gene3D" id="3.80.10.10">
    <property type="entry name" value="Ribonuclease Inhibitor"/>
    <property type="match status" value="2"/>
</dbReference>
<dbReference type="SUPFAM" id="SSF52047">
    <property type="entry name" value="RNI-like"/>
    <property type="match status" value="1"/>
</dbReference>
<reference evidence="3" key="1">
    <citation type="submission" date="2025-05" db="UniProtKB">
        <authorList>
            <consortium name="RefSeq"/>
        </authorList>
    </citation>
    <scope>NUCLEOTIDE SEQUENCE [LARGE SCALE GENOMIC DNA]</scope>
</reference>
<dbReference type="OrthoDB" id="1433308at2759"/>
<evidence type="ECO:0000256" key="1">
    <source>
        <dbReference type="ARBA" id="ARBA00022821"/>
    </source>
</evidence>
<name>A0A8B8MU44_9MYRT</name>
<reference evidence="4" key="2">
    <citation type="submission" date="2025-08" db="UniProtKB">
        <authorList>
            <consortium name="RefSeq"/>
        </authorList>
    </citation>
    <scope>IDENTIFICATION</scope>
    <source>
        <tissue evidence="4">Leaf</tissue>
    </source>
</reference>
<keyword evidence="1" id="KW-0611">Plant defense</keyword>
<dbReference type="PROSITE" id="PS51450">
    <property type="entry name" value="LRR"/>
    <property type="match status" value="1"/>
</dbReference>
<gene>
    <name evidence="4" type="primary">LOC115727492</name>
</gene>
<keyword evidence="3" id="KW-1185">Reference proteome</keyword>
<dbReference type="AlphaFoldDB" id="A0A8B8MU44"/>
<proteinExistence type="predicted"/>
<dbReference type="Pfam" id="PF23286">
    <property type="entry name" value="LRR_13"/>
    <property type="match status" value="1"/>
</dbReference>